<proteinExistence type="predicted"/>
<name>A0ABU6WCA8_9FABA</name>
<accession>A0ABU6WCA8</accession>
<gene>
    <name evidence="1" type="ORF">PIB30_037768</name>
</gene>
<sequence length="134" mass="14819">MENVNHVQKLGMLKVVYLLDTGMVFGLVKVVKMADLDSLIEVVVGLMVQKVGNMVDVDKVSWKVHRVVDIGLGERVVIHIHSKHFHANLDDMSQNMALVLGMNVGHNRLSDAAQMSKVPPFDNSSLHSLGRDLP</sequence>
<comment type="caution">
    <text evidence="1">The sequence shown here is derived from an EMBL/GenBank/DDBJ whole genome shotgun (WGS) entry which is preliminary data.</text>
</comment>
<organism evidence="1 2">
    <name type="scientific">Stylosanthes scabra</name>
    <dbReference type="NCBI Taxonomy" id="79078"/>
    <lineage>
        <taxon>Eukaryota</taxon>
        <taxon>Viridiplantae</taxon>
        <taxon>Streptophyta</taxon>
        <taxon>Embryophyta</taxon>
        <taxon>Tracheophyta</taxon>
        <taxon>Spermatophyta</taxon>
        <taxon>Magnoliopsida</taxon>
        <taxon>eudicotyledons</taxon>
        <taxon>Gunneridae</taxon>
        <taxon>Pentapetalae</taxon>
        <taxon>rosids</taxon>
        <taxon>fabids</taxon>
        <taxon>Fabales</taxon>
        <taxon>Fabaceae</taxon>
        <taxon>Papilionoideae</taxon>
        <taxon>50 kb inversion clade</taxon>
        <taxon>dalbergioids sensu lato</taxon>
        <taxon>Dalbergieae</taxon>
        <taxon>Pterocarpus clade</taxon>
        <taxon>Stylosanthes</taxon>
    </lineage>
</organism>
<dbReference type="EMBL" id="JASCZI010181434">
    <property type="protein sequence ID" value="MED6183422.1"/>
    <property type="molecule type" value="Genomic_DNA"/>
</dbReference>
<evidence type="ECO:0000313" key="1">
    <source>
        <dbReference type="EMBL" id="MED6183422.1"/>
    </source>
</evidence>
<reference evidence="1 2" key="1">
    <citation type="journal article" date="2023" name="Plants (Basel)">
        <title>Bridging the Gap: Combining Genomics and Transcriptomics Approaches to Understand Stylosanthes scabra, an Orphan Legume from the Brazilian Caatinga.</title>
        <authorList>
            <person name="Ferreira-Neto J.R.C."/>
            <person name="da Silva M.D."/>
            <person name="Binneck E."/>
            <person name="de Melo N.F."/>
            <person name="da Silva R.H."/>
            <person name="de Melo A.L.T.M."/>
            <person name="Pandolfi V."/>
            <person name="Bustamante F.O."/>
            <person name="Brasileiro-Vidal A.C."/>
            <person name="Benko-Iseppon A.M."/>
        </authorList>
    </citation>
    <scope>NUCLEOTIDE SEQUENCE [LARGE SCALE GENOMIC DNA]</scope>
    <source>
        <tissue evidence="1">Leaves</tissue>
    </source>
</reference>
<evidence type="ECO:0000313" key="2">
    <source>
        <dbReference type="Proteomes" id="UP001341840"/>
    </source>
</evidence>
<dbReference type="Proteomes" id="UP001341840">
    <property type="component" value="Unassembled WGS sequence"/>
</dbReference>
<protein>
    <submittedName>
        <fullName evidence="1">Uncharacterized protein</fullName>
    </submittedName>
</protein>
<keyword evidence="2" id="KW-1185">Reference proteome</keyword>